<dbReference type="STRING" id="106549.A0A540M6X6"/>
<accession>A0A540M6X6</accession>
<organism evidence="1 2">
    <name type="scientific">Malus baccata</name>
    <name type="common">Siberian crab apple</name>
    <name type="synonym">Pyrus baccata</name>
    <dbReference type="NCBI Taxonomy" id="106549"/>
    <lineage>
        <taxon>Eukaryota</taxon>
        <taxon>Viridiplantae</taxon>
        <taxon>Streptophyta</taxon>
        <taxon>Embryophyta</taxon>
        <taxon>Tracheophyta</taxon>
        <taxon>Spermatophyta</taxon>
        <taxon>Magnoliopsida</taxon>
        <taxon>eudicotyledons</taxon>
        <taxon>Gunneridae</taxon>
        <taxon>Pentapetalae</taxon>
        <taxon>rosids</taxon>
        <taxon>fabids</taxon>
        <taxon>Rosales</taxon>
        <taxon>Rosaceae</taxon>
        <taxon>Amygdaloideae</taxon>
        <taxon>Maleae</taxon>
        <taxon>Malus</taxon>
    </lineage>
</organism>
<name>A0A540M6X6_MALBA</name>
<protein>
    <submittedName>
        <fullName evidence="1">Uncharacterized protein</fullName>
    </submittedName>
</protein>
<evidence type="ECO:0000313" key="1">
    <source>
        <dbReference type="EMBL" id="TQD94272.1"/>
    </source>
</evidence>
<dbReference type="EMBL" id="VIEB01000347">
    <property type="protein sequence ID" value="TQD94272.1"/>
    <property type="molecule type" value="Genomic_DNA"/>
</dbReference>
<comment type="caution">
    <text evidence="1">The sequence shown here is derived from an EMBL/GenBank/DDBJ whole genome shotgun (WGS) entry which is preliminary data.</text>
</comment>
<keyword evidence="2" id="KW-1185">Reference proteome</keyword>
<reference evidence="1 2" key="1">
    <citation type="journal article" date="2019" name="G3 (Bethesda)">
        <title>Sequencing of a Wild Apple (Malus baccata) Genome Unravels the Differences Between Cultivated and Wild Apple Species Regarding Disease Resistance and Cold Tolerance.</title>
        <authorList>
            <person name="Chen X."/>
        </authorList>
    </citation>
    <scope>NUCLEOTIDE SEQUENCE [LARGE SCALE GENOMIC DNA]</scope>
    <source>
        <strain evidence="2">cv. Shandingzi</strain>
        <tissue evidence="1">Leaves</tissue>
    </source>
</reference>
<proteinExistence type="predicted"/>
<sequence>MGYGVGAGVVVILLIVWEEGRNWLEDSIDKILLAILPMMGYSYKTRAEWDDEEEEDSEEESTYIMPDYSRDEIVSEDRVFRGPYCVFCSKLDMSRKRAIHDPNCTCHFSPPITSSSSSSHSFSP</sequence>
<dbReference type="AlphaFoldDB" id="A0A540M6X6"/>
<evidence type="ECO:0000313" key="2">
    <source>
        <dbReference type="Proteomes" id="UP000315295"/>
    </source>
</evidence>
<gene>
    <name evidence="1" type="ORF">C1H46_020086</name>
</gene>
<dbReference type="Proteomes" id="UP000315295">
    <property type="component" value="Unassembled WGS sequence"/>
</dbReference>